<feature type="non-terminal residue" evidence="4">
    <location>
        <position position="63"/>
    </location>
</feature>
<organism evidence="4 5">
    <name type="scientific">Taenia asiatica</name>
    <name type="common">Asian tapeworm</name>
    <dbReference type="NCBI Taxonomy" id="60517"/>
    <lineage>
        <taxon>Eukaryota</taxon>
        <taxon>Metazoa</taxon>
        <taxon>Spiralia</taxon>
        <taxon>Lophotrochozoa</taxon>
        <taxon>Platyhelminthes</taxon>
        <taxon>Cestoda</taxon>
        <taxon>Eucestoda</taxon>
        <taxon>Cyclophyllidea</taxon>
        <taxon>Taeniidae</taxon>
        <taxon>Taenia</taxon>
    </lineage>
</organism>
<evidence type="ECO:0000256" key="1">
    <source>
        <dbReference type="ARBA" id="ARBA00007381"/>
    </source>
</evidence>
<dbReference type="Proteomes" id="UP000282613">
    <property type="component" value="Unassembled WGS sequence"/>
</dbReference>
<dbReference type="GO" id="GO:0140662">
    <property type="term" value="F:ATP-dependent protein folding chaperone"/>
    <property type="evidence" value="ECO:0007669"/>
    <property type="project" value="InterPro"/>
</dbReference>
<accession>A0A3P6QMJ0</accession>
<comment type="similarity">
    <text evidence="1">Belongs to the heat shock protein 70 family.</text>
</comment>
<keyword evidence="2" id="KW-0547">Nucleotide-binding</keyword>
<dbReference type="GO" id="GO:0005524">
    <property type="term" value="F:ATP binding"/>
    <property type="evidence" value="ECO:0007669"/>
    <property type="project" value="UniProtKB-KW"/>
</dbReference>
<name>A0A3P6QMJ0_TAEAS</name>
<protein>
    <submittedName>
        <fullName evidence="4">Uncharacterized protein</fullName>
    </submittedName>
</protein>
<dbReference type="PANTHER" id="PTHR19375">
    <property type="entry name" value="HEAT SHOCK PROTEIN 70KDA"/>
    <property type="match status" value="1"/>
</dbReference>
<dbReference type="InterPro" id="IPR013126">
    <property type="entry name" value="Hsp_70_fam"/>
</dbReference>
<gene>
    <name evidence="4" type="ORF">TASK_LOCUS10300</name>
</gene>
<dbReference type="AlphaFoldDB" id="A0A3P6QMJ0"/>
<dbReference type="Pfam" id="PF00012">
    <property type="entry name" value="HSP70"/>
    <property type="match status" value="1"/>
</dbReference>
<evidence type="ECO:0000313" key="4">
    <source>
        <dbReference type="EMBL" id="VDK51352.1"/>
    </source>
</evidence>
<evidence type="ECO:0000313" key="5">
    <source>
        <dbReference type="Proteomes" id="UP000282613"/>
    </source>
</evidence>
<dbReference type="PRINTS" id="PR00301">
    <property type="entry name" value="HEATSHOCK70"/>
</dbReference>
<keyword evidence="3" id="KW-0067">ATP-binding</keyword>
<dbReference type="EMBL" id="UYRS01022339">
    <property type="protein sequence ID" value="VDK51352.1"/>
    <property type="molecule type" value="Genomic_DNA"/>
</dbReference>
<proteinExistence type="inferred from homology"/>
<evidence type="ECO:0000256" key="3">
    <source>
        <dbReference type="ARBA" id="ARBA00022840"/>
    </source>
</evidence>
<keyword evidence="5" id="KW-1185">Reference proteome</keyword>
<reference evidence="4 5" key="1">
    <citation type="submission" date="2018-11" db="EMBL/GenBank/DDBJ databases">
        <authorList>
            <consortium name="Pathogen Informatics"/>
        </authorList>
    </citation>
    <scope>NUCLEOTIDE SEQUENCE [LARGE SCALE GENOMIC DNA]</scope>
</reference>
<evidence type="ECO:0000256" key="2">
    <source>
        <dbReference type="ARBA" id="ARBA00022741"/>
    </source>
</evidence>
<sequence>MQEFFNCKQLNSSINPDEALAYGAAFLASNLADYKLKKVKYLVPLSLDVKTAGDVMTTLIERN</sequence>
<dbReference type="OrthoDB" id="3196168at2759"/>